<dbReference type="Gene3D" id="2.60.40.10">
    <property type="entry name" value="Immunoglobulins"/>
    <property type="match status" value="2"/>
</dbReference>
<accession>A0ABU8CXG7</accession>
<dbReference type="NCBIfam" id="TIGR01451">
    <property type="entry name" value="B_ant_repeat"/>
    <property type="match status" value="8"/>
</dbReference>
<name>A0ABU8CXG7_9GAMM</name>
<dbReference type="Gene3D" id="3.30.1330.60">
    <property type="entry name" value="OmpA-like domain"/>
    <property type="match status" value="2"/>
</dbReference>
<dbReference type="CDD" id="cd07185">
    <property type="entry name" value="OmpA_C-like"/>
    <property type="match status" value="1"/>
</dbReference>
<evidence type="ECO:0000259" key="5">
    <source>
        <dbReference type="PROSITE" id="PS51123"/>
    </source>
</evidence>
<proteinExistence type="predicted"/>
<dbReference type="PANTHER" id="PTHR34819">
    <property type="entry name" value="LARGE CYSTEINE-RICH PERIPLASMIC PROTEIN OMCB"/>
    <property type="match status" value="1"/>
</dbReference>
<sequence>MPTRFTIADPGSNANGSNGLMVDSTAGLLLYVNRDLNNGTVQLRAIDGSGAATDAAQPFTVAEGEINAGDVDVVRGAWAPASPAFPNGVGYISSGSNPVVLYPIIPVTGGTGSNRYTIGARIVLTPDFPPEGGGTGDLIFSSATEGMVAVGRDFYAFNLTASTLTRLTRPVLADGSENTNQWNALAATANSVYVSNNTGNYLYNRTTGRYDIPFGAASVNDTASCAVPTGFPLVPNISGLVKTLASVNGTPYVAGEPIKAGDTLVYRLQFRNTGSDAGTVYTNNVIETIPPNTTYLAGHPEQDFGTCTVTGTTLNCTPTCSGPTCVNINTVAVPAGGTGDLTLVVEVNDPLPSGVAEINNVVAATIGRRNDGTGGTPINCAAPGNDCTEVTPIINVVKTLITGGPTAAAGETLVYQIQLTNSGTTPATIPVGGVTETVPTATTAAAGDSFNCAAGAAAGTSCTNTAAVTIAPGASQDLTFRVTVLDPLPAGTANIVNTVALPQFVDCASPGNDCSEDTPTAATVTLSKALTSESGTQAGIAEAGETLTYTITLSNSGGTAASYDLTDTLSAGLTYVSSTPGGSNAGQTTTWTALSVPANGTLQVTVVATVNTPIASADVRNLTKRTGDPDPTCPSTTCVVTPTAGAVTLAKALTTESGTQAGIAEAGETLTYTITLSNSGGTAASYDLTDTLSAGLTYVSSTPGGSNAGQTTTWTALNVPANGTLQVTVVATVNTPIASADVRNLTKRTGDPDPVCPSSACVVTPTAGVVTLAKALTSESGTQAGIAEAGETLTYTITLSNSGGSAASYNLTDTLSAGLTYVSSTSGGSNAGQTTTWTALNVPANGTLQVTVVATVNTPIASADVRNLTKRTGDPDPTCPSSACVVTPTAGAVTLAKALTTESGTQAGIAEAGETLTYTITLSNSGGTAASYDLTDTLSAGLTYVSSTSGGSNAGQTTTWTALNVPANGTLQVTVVATVNTPIASADVRNLTKRTGDPDPVCPSTACVVTPTLGQVLLSKALTTESGTQAGIAEAGETLTYTITLSNSGGTAASYDLTDTLSAGLTYVSSTPGGSNAGQTTTWTALSVPANGTLQVTVVATVNTPIASADVRNLTKRTGDPDPVCPSSACVVTPTAGVVTLAKALTSESGTQAGIAEAGETLTYTITLSNSGGTAASYDLTDTLSAGLTYVSSTPGGSNAGQTTTWTALSVPANGTLQVTVVATVNTPIASADVRNLTKRTGDPDPTCPSSACVVTPTAGAVTLAKALTSESGTQAGIAEAGETLTYTITLSNSGGSAASYDLTDTLSAGLTYVSSTSGGSNAGQTTTWTALNVPANGMLQVTVVATVNTLIASADVRNLTKRTGDPDPTCPSNACVVTPVEPPVVGYAKSASTTASVVQGDTITYALTTTVGNAPTRNVLTLTDTLGTGLDFVAVTGSAGYACNGANPLVCTLPAGTAPGTYTVTYTARVNAQASETVDNAVVGSGSDNPTCQGSCITSTPVVVLQSLRVIKQASPRDVKIGDLVRYTVSVENTGTVDAIDATLVDTPPAGFSFVDGSLSVADRDGAGRLVGTYPIQVDQVDIAAGERATFTYLLRVGAGVRPGIHTNHALMRDNGRVASNEATANVQLIADPLLDESLILGTVFDDRDGDGWQDSAAMDEVKVQGGFAPEAYVPNSTTVDRGAGPTPEPDASSPMLHGIALGSIAGRQSDADPVSAHTVVIRQRLNALSFNDGFKLTTKQGVTVRMDAAGTTRIERSGDAAKNLTAAAPTVERRVSQGEGGYVVDYVVSNTGVDERGIPGVRIASVEGVLMETDQFGRYHLEGVDVGTLERGRNFILKIDPATLPPGSVFTTDNPLVRRVTPGLPVRFDWGVKLPAGLIEGGQEQVEMELGEVFFAPGSAEVRAQYLPVVEKMAEQVKRHRGGEVVIVANGDTQSLAFDRASAVKDALMKQLPADAAQALKVSVRGDADDPGSLIVGLGEGGALLGTVLFDTDKSTIKPQFEPLLDKVAKALDSMKGGVVAIVGHTDVRASYEYNTALGMRRAKAVYEALAQRLSPEVRAKVRVESSNDPTAPVGAKRN</sequence>
<dbReference type="InterPro" id="IPR013783">
    <property type="entry name" value="Ig-like_fold"/>
</dbReference>
<gene>
    <name evidence="6" type="ORF">V2J18_02095</name>
</gene>
<keyword evidence="2 3" id="KW-0472">Membrane</keyword>
<dbReference type="PROSITE" id="PS51123">
    <property type="entry name" value="OMPA_2"/>
    <property type="match status" value="1"/>
</dbReference>
<evidence type="ECO:0000256" key="3">
    <source>
        <dbReference type="PROSITE-ProRule" id="PRU00473"/>
    </source>
</evidence>
<dbReference type="EMBL" id="JBANDL010000002">
    <property type="protein sequence ID" value="MEI2453461.1"/>
    <property type="molecule type" value="Genomic_DNA"/>
</dbReference>
<dbReference type="PRINTS" id="PR01021">
    <property type="entry name" value="OMPADOMAIN"/>
</dbReference>
<keyword evidence="7" id="KW-1185">Reference proteome</keyword>
<dbReference type="PANTHER" id="PTHR34819:SF3">
    <property type="entry name" value="CELL SURFACE PROTEIN"/>
    <property type="match status" value="1"/>
</dbReference>
<dbReference type="InterPro" id="IPR001434">
    <property type="entry name" value="OmcB-like_DUF11"/>
</dbReference>
<dbReference type="Gene3D" id="2.60.40.740">
    <property type="match status" value="7"/>
</dbReference>
<dbReference type="InterPro" id="IPR051172">
    <property type="entry name" value="Chlamydia_OmcB"/>
</dbReference>
<dbReference type="Pfam" id="PF00691">
    <property type="entry name" value="OmpA"/>
    <property type="match status" value="1"/>
</dbReference>
<feature type="domain" description="OmpA-like" evidence="5">
    <location>
        <begin position="1979"/>
        <end position="2081"/>
    </location>
</feature>
<evidence type="ECO:0000313" key="7">
    <source>
        <dbReference type="Proteomes" id="UP001387215"/>
    </source>
</evidence>
<dbReference type="RefSeq" id="WP_336130776.1">
    <property type="nucleotide sequence ID" value="NZ_JBANDL010000002.1"/>
</dbReference>
<dbReference type="SUPFAM" id="SSF103088">
    <property type="entry name" value="OmpA-like"/>
    <property type="match status" value="2"/>
</dbReference>
<evidence type="ECO:0000256" key="2">
    <source>
        <dbReference type="ARBA" id="ARBA00023136"/>
    </source>
</evidence>
<organism evidence="6 7">
    <name type="scientific">Lysobacter firmicutimachus</name>
    <dbReference type="NCBI Taxonomy" id="1792846"/>
    <lineage>
        <taxon>Bacteria</taxon>
        <taxon>Pseudomonadati</taxon>
        <taxon>Pseudomonadota</taxon>
        <taxon>Gammaproteobacteria</taxon>
        <taxon>Lysobacterales</taxon>
        <taxon>Lysobacteraceae</taxon>
        <taxon>Lysobacter</taxon>
    </lineage>
</organism>
<comment type="subcellular location">
    <subcellularLocation>
        <location evidence="1">Membrane</location>
    </subcellularLocation>
</comment>
<reference evidence="6 7" key="1">
    <citation type="submission" date="2024-02" db="EMBL/GenBank/DDBJ databases">
        <title>Lysobacter Genome Sequencing and Mining.</title>
        <authorList>
            <person name="Bierman J."/>
            <person name="Walker M.C."/>
        </authorList>
    </citation>
    <scope>NUCLEOTIDE SEQUENCE [LARGE SCALE GENOMIC DNA]</scope>
    <source>
        <strain evidence="6 7">PB6250</strain>
    </source>
</reference>
<evidence type="ECO:0000256" key="1">
    <source>
        <dbReference type="ARBA" id="ARBA00004370"/>
    </source>
</evidence>
<comment type="caution">
    <text evidence="6">The sequence shown here is derived from an EMBL/GenBank/DDBJ whole genome shotgun (WGS) entry which is preliminary data.</text>
</comment>
<dbReference type="Pfam" id="PF01345">
    <property type="entry name" value="DUF11"/>
    <property type="match status" value="9"/>
</dbReference>
<dbReference type="InterPro" id="IPR006665">
    <property type="entry name" value="OmpA-like"/>
</dbReference>
<feature type="region of interest" description="Disordered" evidence="4">
    <location>
        <begin position="1674"/>
        <end position="1695"/>
    </location>
</feature>
<evidence type="ECO:0000313" key="6">
    <source>
        <dbReference type="EMBL" id="MEI2453461.1"/>
    </source>
</evidence>
<protein>
    <submittedName>
        <fullName evidence="6">OmpA family protein</fullName>
    </submittedName>
</protein>
<dbReference type="Proteomes" id="UP001387215">
    <property type="component" value="Unassembled WGS sequence"/>
</dbReference>
<dbReference type="InterPro" id="IPR006664">
    <property type="entry name" value="OMP_bac"/>
</dbReference>
<dbReference type="InterPro" id="IPR036737">
    <property type="entry name" value="OmpA-like_sf"/>
</dbReference>
<dbReference type="InterPro" id="IPR047589">
    <property type="entry name" value="DUF11_rpt"/>
</dbReference>
<evidence type="ECO:0000256" key="4">
    <source>
        <dbReference type="SAM" id="MobiDB-lite"/>
    </source>
</evidence>